<dbReference type="Gene3D" id="3.30.70.100">
    <property type="match status" value="1"/>
</dbReference>
<dbReference type="AlphaFoldDB" id="A0A846MTI9"/>
<gene>
    <name evidence="2" type="ORF">FHS56_002149</name>
</gene>
<dbReference type="InterPro" id="IPR006121">
    <property type="entry name" value="HMA_dom"/>
</dbReference>
<accession>A0A846MTI9</accession>
<evidence type="ECO:0000313" key="2">
    <source>
        <dbReference type="EMBL" id="NIK74620.1"/>
    </source>
</evidence>
<dbReference type="GO" id="GO:0046872">
    <property type="term" value="F:metal ion binding"/>
    <property type="evidence" value="ECO:0007669"/>
    <property type="project" value="InterPro"/>
</dbReference>
<sequence>MKTYRFKTNIHCSNCVRSVSAFLNDSKIQHWEVDTHHPDKILTVNTEVLSADEVKALVEEAGFDAQALQND</sequence>
<dbReference type="SUPFAM" id="SSF55008">
    <property type="entry name" value="HMA, heavy metal-associated domain"/>
    <property type="match status" value="1"/>
</dbReference>
<comment type="caution">
    <text evidence="2">The sequence shown here is derived from an EMBL/GenBank/DDBJ whole genome shotgun (WGS) entry which is preliminary data.</text>
</comment>
<name>A0A846MTI9_9BACT</name>
<proteinExistence type="predicted"/>
<dbReference type="EMBL" id="JAASRN010000004">
    <property type="protein sequence ID" value="NIK74620.1"/>
    <property type="molecule type" value="Genomic_DNA"/>
</dbReference>
<reference evidence="2 3" key="1">
    <citation type="submission" date="2020-03" db="EMBL/GenBank/DDBJ databases">
        <title>Genomic Encyclopedia of Type Strains, Phase IV (KMG-IV): sequencing the most valuable type-strain genomes for metagenomic binning, comparative biology and taxonomic classification.</title>
        <authorList>
            <person name="Goeker M."/>
        </authorList>
    </citation>
    <scope>NUCLEOTIDE SEQUENCE [LARGE SCALE GENOMIC DNA]</scope>
    <source>
        <strain evidence="2 3">DSM 5718</strain>
    </source>
</reference>
<protein>
    <submittedName>
        <fullName evidence="2">Copper chaperone</fullName>
    </submittedName>
</protein>
<dbReference type="InterPro" id="IPR036163">
    <property type="entry name" value="HMA_dom_sf"/>
</dbReference>
<feature type="domain" description="HMA" evidence="1">
    <location>
        <begin position="1"/>
        <end position="66"/>
    </location>
</feature>
<dbReference type="PROSITE" id="PS50846">
    <property type="entry name" value="HMA_2"/>
    <property type="match status" value="1"/>
</dbReference>
<evidence type="ECO:0000313" key="3">
    <source>
        <dbReference type="Proteomes" id="UP000537126"/>
    </source>
</evidence>
<dbReference type="Proteomes" id="UP000537126">
    <property type="component" value="Unassembled WGS sequence"/>
</dbReference>
<evidence type="ECO:0000259" key="1">
    <source>
        <dbReference type="PROSITE" id="PS50846"/>
    </source>
</evidence>
<dbReference type="RefSeq" id="WP_166920570.1">
    <property type="nucleotide sequence ID" value="NZ_JAASRN010000004.1"/>
</dbReference>
<keyword evidence="3" id="KW-1185">Reference proteome</keyword>
<organism evidence="2 3">
    <name type="scientific">Thermonema lapsum</name>
    <dbReference type="NCBI Taxonomy" id="28195"/>
    <lineage>
        <taxon>Bacteria</taxon>
        <taxon>Pseudomonadati</taxon>
        <taxon>Bacteroidota</taxon>
        <taxon>Cytophagia</taxon>
        <taxon>Cytophagales</taxon>
        <taxon>Thermonemataceae</taxon>
        <taxon>Thermonema</taxon>
    </lineage>
</organism>